<feature type="transmembrane region" description="Helical" evidence="1">
    <location>
        <begin position="54"/>
        <end position="74"/>
    </location>
</feature>
<reference evidence="2 3" key="1">
    <citation type="submission" date="2019-09" db="EMBL/GenBank/DDBJ databases">
        <authorList>
            <person name="Wang X."/>
        </authorList>
    </citation>
    <scope>NUCLEOTIDE SEQUENCE [LARGE SCALE GENOMIC DNA]</scope>
    <source>
        <strain evidence="2 3">CICC 11023</strain>
    </source>
</reference>
<feature type="transmembrane region" description="Helical" evidence="1">
    <location>
        <begin position="21"/>
        <end position="42"/>
    </location>
</feature>
<proteinExistence type="predicted"/>
<name>A0A5N0DLE1_9NOCA</name>
<dbReference type="OrthoDB" id="5197002at2"/>
<keyword evidence="1" id="KW-0472">Membrane</keyword>
<feature type="transmembrane region" description="Helical" evidence="1">
    <location>
        <begin position="110"/>
        <end position="132"/>
    </location>
</feature>
<dbReference type="Proteomes" id="UP000323876">
    <property type="component" value="Unassembled WGS sequence"/>
</dbReference>
<evidence type="ECO:0000313" key="3">
    <source>
        <dbReference type="Proteomes" id="UP000323876"/>
    </source>
</evidence>
<keyword evidence="1" id="KW-1133">Transmembrane helix</keyword>
<evidence type="ECO:0000313" key="2">
    <source>
        <dbReference type="EMBL" id="KAA8877496.1"/>
    </source>
</evidence>
<keyword evidence="1" id="KW-0812">Transmembrane</keyword>
<dbReference type="AlphaFoldDB" id="A0A5N0DLE1"/>
<accession>A0A5N0DLE1</accession>
<organism evidence="2 3">
    <name type="scientific">Nocardia colli</name>
    <dbReference type="NCBI Taxonomy" id="2545717"/>
    <lineage>
        <taxon>Bacteria</taxon>
        <taxon>Bacillati</taxon>
        <taxon>Actinomycetota</taxon>
        <taxon>Actinomycetes</taxon>
        <taxon>Mycobacteriales</taxon>
        <taxon>Nocardiaceae</taxon>
        <taxon>Nocardia</taxon>
    </lineage>
</organism>
<dbReference type="RefSeq" id="WP_150408179.1">
    <property type="nucleotide sequence ID" value="NZ_VXLC01000047.1"/>
</dbReference>
<feature type="transmembrane region" description="Helical" evidence="1">
    <location>
        <begin position="81"/>
        <end position="104"/>
    </location>
</feature>
<dbReference type="EMBL" id="VXLC01000047">
    <property type="protein sequence ID" value="KAA8877496.1"/>
    <property type="molecule type" value="Genomic_DNA"/>
</dbReference>
<comment type="caution">
    <text evidence="2">The sequence shown here is derived from an EMBL/GenBank/DDBJ whole genome shotgun (WGS) entry which is preliminary data.</text>
</comment>
<keyword evidence="3" id="KW-1185">Reference proteome</keyword>
<gene>
    <name evidence="2" type="ORF">F3087_44185</name>
</gene>
<protein>
    <submittedName>
        <fullName evidence="2">Uncharacterized protein</fullName>
    </submittedName>
</protein>
<sequence>MSTTRQATQPALSTDFLRTTLRVDGWSTGAFGVVLLAGAVVLRDPLGLPTAWSIPFGVAMLGGALALLLIAGAPEIPFRQACAVVAVNALSAVGMVVLTLSGLIDLTGLGVAFMFIGAAVVAIFAAVEFSGLRAGQAG</sequence>
<evidence type="ECO:0000256" key="1">
    <source>
        <dbReference type="SAM" id="Phobius"/>
    </source>
</evidence>